<organism evidence="4 5">
    <name type="scientific">Chenopodium quinoa</name>
    <name type="common">Quinoa</name>
    <dbReference type="NCBI Taxonomy" id="63459"/>
    <lineage>
        <taxon>Eukaryota</taxon>
        <taxon>Viridiplantae</taxon>
        <taxon>Streptophyta</taxon>
        <taxon>Embryophyta</taxon>
        <taxon>Tracheophyta</taxon>
        <taxon>Spermatophyta</taxon>
        <taxon>Magnoliopsida</taxon>
        <taxon>eudicotyledons</taxon>
        <taxon>Gunneridae</taxon>
        <taxon>Pentapetalae</taxon>
        <taxon>Caryophyllales</taxon>
        <taxon>Chenopodiaceae</taxon>
        <taxon>Chenopodioideae</taxon>
        <taxon>Atripliceae</taxon>
        <taxon>Chenopodium</taxon>
    </lineage>
</organism>
<evidence type="ECO:0008006" key="6">
    <source>
        <dbReference type="Google" id="ProtNLM"/>
    </source>
</evidence>
<dbReference type="RefSeq" id="XP_021729720.1">
    <property type="nucleotide sequence ID" value="XM_021874028.1"/>
</dbReference>
<dbReference type="Gene3D" id="1.25.40.10">
    <property type="entry name" value="Tetratricopeptide repeat domain"/>
    <property type="match status" value="2"/>
</dbReference>
<accession>A0A803M2F0</accession>
<evidence type="ECO:0000256" key="1">
    <source>
        <dbReference type="ARBA" id="ARBA00007626"/>
    </source>
</evidence>
<dbReference type="GeneID" id="110696673"/>
<gene>
    <name evidence="4" type="primary">LOC110696673</name>
</gene>
<keyword evidence="2" id="KW-0677">Repeat</keyword>
<dbReference type="PANTHER" id="PTHR47936">
    <property type="entry name" value="PPR_LONG DOMAIN-CONTAINING PROTEIN"/>
    <property type="match status" value="1"/>
</dbReference>
<dbReference type="OrthoDB" id="185373at2759"/>
<reference evidence="4" key="2">
    <citation type="submission" date="2021-03" db="UniProtKB">
        <authorList>
            <consortium name="EnsemblPlants"/>
        </authorList>
    </citation>
    <scope>IDENTIFICATION</scope>
</reference>
<name>A0A803M2F0_CHEQI</name>
<dbReference type="OMA" id="MVENGCP"/>
<keyword evidence="5" id="KW-1185">Reference proteome</keyword>
<evidence type="ECO:0000256" key="2">
    <source>
        <dbReference type="ARBA" id="ARBA00022737"/>
    </source>
</evidence>
<feature type="repeat" description="PPR" evidence="3">
    <location>
        <begin position="343"/>
        <end position="377"/>
    </location>
</feature>
<dbReference type="EnsemblPlants" id="AUR62022398-RA">
    <property type="protein sequence ID" value="AUR62022398-RA:cds"/>
    <property type="gene ID" value="AUR62022398"/>
</dbReference>
<sequence>MGVLKICKKLRYGLNPYKTHYTSLSTVSNATNCRISSTGYSLFHQNFNPKSSSSYLTSIISNGSNSNSQAAKNLLGFLRYNFSFKLFYSSCINSSAKTISNLINTELSIGDINCIIDIIRGDGIDMEFRLNSIGLNQLKLILDVLCSLNILEVPVLRFFTWLKDAHPSYCRNANICSLVVANCGFLGDYAAMLKLLEDFRNQQICLSEKAFGFLSISCTSVENAKKSITEVVEILNEVGGSCRNSGIHSLVEMLCSLNEFDLAKYVIEITEEKVSYYNLLVKHMCSRGQFEDAQNLFEEMRRLRCDPDCKTYNYLISSLCKQGNIDEAFSVLQDMLSRNCSPNLISFEILIHFACRYGRPDQAVMFYDLMVSSNVKPHLSTHYAFIRGYFHSQQFKEAYRYVIRTAAEDKCSHCWVQEIYSVLASLHLKNGDLLFAYSLLVEMLGKGLKPKHSVFLRVNKCLHQTGHAKCADSLKALYDSQVAG</sequence>
<dbReference type="PROSITE" id="PS51375">
    <property type="entry name" value="PPR"/>
    <property type="match status" value="3"/>
</dbReference>
<dbReference type="InterPro" id="IPR002885">
    <property type="entry name" value="PPR_rpt"/>
</dbReference>
<feature type="repeat" description="PPR" evidence="3">
    <location>
        <begin position="308"/>
        <end position="342"/>
    </location>
</feature>
<dbReference type="Proteomes" id="UP000596660">
    <property type="component" value="Unplaced"/>
</dbReference>
<evidence type="ECO:0000313" key="5">
    <source>
        <dbReference type="Proteomes" id="UP000596660"/>
    </source>
</evidence>
<dbReference type="NCBIfam" id="TIGR00756">
    <property type="entry name" value="PPR"/>
    <property type="match status" value="3"/>
</dbReference>
<proteinExistence type="inferred from homology"/>
<dbReference type="InterPro" id="IPR011990">
    <property type="entry name" value="TPR-like_helical_dom_sf"/>
</dbReference>
<comment type="similarity">
    <text evidence="1">Belongs to the PPR family. P subfamily.</text>
</comment>
<dbReference type="Pfam" id="PF01535">
    <property type="entry name" value="PPR"/>
    <property type="match status" value="2"/>
</dbReference>
<dbReference type="PANTHER" id="PTHR47936:SF3">
    <property type="entry name" value="PENTACOTRIPEPTIDE-REPEAT REGION OF PRORP DOMAIN-CONTAINING PROTEIN"/>
    <property type="match status" value="1"/>
</dbReference>
<reference evidence="4" key="1">
    <citation type="journal article" date="2017" name="Nature">
        <title>The genome of Chenopodium quinoa.</title>
        <authorList>
            <person name="Jarvis D.E."/>
            <person name="Ho Y.S."/>
            <person name="Lightfoot D.J."/>
            <person name="Schmoeckel S.M."/>
            <person name="Li B."/>
            <person name="Borm T.J.A."/>
            <person name="Ohyanagi H."/>
            <person name="Mineta K."/>
            <person name="Michell C.T."/>
            <person name="Saber N."/>
            <person name="Kharbatia N.M."/>
            <person name="Rupper R.R."/>
            <person name="Sharp A.R."/>
            <person name="Dally N."/>
            <person name="Boughton B.A."/>
            <person name="Woo Y.H."/>
            <person name="Gao G."/>
            <person name="Schijlen E.G.W.M."/>
            <person name="Guo X."/>
            <person name="Momin A.A."/>
            <person name="Negrao S."/>
            <person name="Al-Babili S."/>
            <person name="Gehring C."/>
            <person name="Roessner U."/>
            <person name="Jung C."/>
            <person name="Murphy K."/>
            <person name="Arold S.T."/>
            <person name="Gojobori T."/>
            <person name="van der Linden C.G."/>
            <person name="van Loo E.N."/>
            <person name="Jellen E.N."/>
            <person name="Maughan P.J."/>
            <person name="Tester M."/>
        </authorList>
    </citation>
    <scope>NUCLEOTIDE SEQUENCE [LARGE SCALE GENOMIC DNA]</scope>
    <source>
        <strain evidence="4">cv. PI 614886</strain>
    </source>
</reference>
<evidence type="ECO:0000313" key="4">
    <source>
        <dbReference type="EnsemblPlants" id="AUR62022398-RA:cds"/>
    </source>
</evidence>
<dbReference type="KEGG" id="cqi:110696673"/>
<protein>
    <recommendedName>
        <fullName evidence="6">Pentatricopeptide repeat-containing protein</fullName>
    </recommendedName>
</protein>
<evidence type="ECO:0000256" key="3">
    <source>
        <dbReference type="PROSITE-ProRule" id="PRU00708"/>
    </source>
</evidence>
<feature type="repeat" description="PPR" evidence="3">
    <location>
        <begin position="273"/>
        <end position="307"/>
    </location>
</feature>
<dbReference type="AlphaFoldDB" id="A0A803M2F0"/>
<dbReference type="Pfam" id="PF13041">
    <property type="entry name" value="PPR_2"/>
    <property type="match status" value="1"/>
</dbReference>
<dbReference type="SUPFAM" id="SSF48452">
    <property type="entry name" value="TPR-like"/>
    <property type="match status" value="1"/>
</dbReference>
<dbReference type="Gramene" id="AUR62022398-RA">
    <property type="protein sequence ID" value="AUR62022398-RA:cds"/>
    <property type="gene ID" value="AUR62022398"/>
</dbReference>